<gene>
    <name evidence="1" type="ORF">POM88_005070</name>
</gene>
<reference evidence="1" key="1">
    <citation type="submission" date="2023-02" db="EMBL/GenBank/DDBJ databases">
        <title>Genome of toxic invasive species Heracleum sosnowskyi carries increased number of genes despite the absence of recent whole-genome duplications.</title>
        <authorList>
            <person name="Schelkunov M."/>
            <person name="Shtratnikova V."/>
            <person name="Makarenko M."/>
            <person name="Klepikova A."/>
            <person name="Omelchenko D."/>
            <person name="Novikova G."/>
            <person name="Obukhova E."/>
            <person name="Bogdanov V."/>
            <person name="Penin A."/>
            <person name="Logacheva M."/>
        </authorList>
    </citation>
    <scope>NUCLEOTIDE SEQUENCE</scope>
    <source>
        <strain evidence="1">Hsosn_3</strain>
        <tissue evidence="1">Leaf</tissue>
    </source>
</reference>
<reference evidence="1" key="2">
    <citation type="submission" date="2023-05" db="EMBL/GenBank/DDBJ databases">
        <authorList>
            <person name="Schelkunov M.I."/>
        </authorList>
    </citation>
    <scope>NUCLEOTIDE SEQUENCE</scope>
    <source>
        <strain evidence="1">Hsosn_3</strain>
        <tissue evidence="1">Leaf</tissue>
    </source>
</reference>
<comment type="caution">
    <text evidence="1">The sequence shown here is derived from an EMBL/GenBank/DDBJ whole genome shotgun (WGS) entry which is preliminary data.</text>
</comment>
<accession>A0AAD8N8A4</accession>
<dbReference type="Proteomes" id="UP001237642">
    <property type="component" value="Unassembled WGS sequence"/>
</dbReference>
<dbReference type="AlphaFoldDB" id="A0AAD8N8A4"/>
<keyword evidence="2" id="KW-1185">Reference proteome</keyword>
<proteinExistence type="predicted"/>
<dbReference type="EMBL" id="JAUIZM010000001">
    <property type="protein sequence ID" value="KAK1405465.1"/>
    <property type="molecule type" value="Genomic_DNA"/>
</dbReference>
<evidence type="ECO:0000313" key="1">
    <source>
        <dbReference type="EMBL" id="KAK1405465.1"/>
    </source>
</evidence>
<evidence type="ECO:0000313" key="2">
    <source>
        <dbReference type="Proteomes" id="UP001237642"/>
    </source>
</evidence>
<organism evidence="1 2">
    <name type="scientific">Heracleum sosnowskyi</name>
    <dbReference type="NCBI Taxonomy" id="360622"/>
    <lineage>
        <taxon>Eukaryota</taxon>
        <taxon>Viridiplantae</taxon>
        <taxon>Streptophyta</taxon>
        <taxon>Embryophyta</taxon>
        <taxon>Tracheophyta</taxon>
        <taxon>Spermatophyta</taxon>
        <taxon>Magnoliopsida</taxon>
        <taxon>eudicotyledons</taxon>
        <taxon>Gunneridae</taxon>
        <taxon>Pentapetalae</taxon>
        <taxon>asterids</taxon>
        <taxon>campanulids</taxon>
        <taxon>Apiales</taxon>
        <taxon>Apiaceae</taxon>
        <taxon>Apioideae</taxon>
        <taxon>apioid superclade</taxon>
        <taxon>Tordylieae</taxon>
        <taxon>Tordyliinae</taxon>
        <taxon>Heracleum</taxon>
    </lineage>
</organism>
<protein>
    <submittedName>
        <fullName evidence="1">Uncharacterized protein</fullName>
    </submittedName>
</protein>
<sequence>MESSDMSLRSCSTRKRILSEEEKVNKEKKKIKYMLMKDIISKKEDHMVDLLSSFKFKRFRKRGKSINSGNVRQPPFLGNWRCLKQKSKFKKGDMVDIKELLFSQDRDFLITYNDRKCPVQAKHLEDAEARKHPSITKLLASSERTHLINNNNQAVPLHNLEDKKSCIAK</sequence>
<name>A0AAD8N8A4_9APIA</name>